<dbReference type="InterPro" id="IPR009003">
    <property type="entry name" value="Peptidase_S1_PA"/>
</dbReference>
<dbReference type="PROSITE" id="PS50240">
    <property type="entry name" value="TRYPSIN_DOM"/>
    <property type="match status" value="1"/>
</dbReference>
<dbReference type="FunFam" id="2.40.10.10:FF:000028">
    <property type="entry name" value="Serine protease easter"/>
    <property type="match status" value="1"/>
</dbReference>
<evidence type="ECO:0000256" key="2">
    <source>
        <dbReference type="ARBA" id="ARBA00023157"/>
    </source>
</evidence>
<dbReference type="InterPro" id="IPR003582">
    <property type="entry name" value="ShKT_dom"/>
</dbReference>
<evidence type="ECO:0000256" key="7">
    <source>
        <dbReference type="SAM" id="SignalP"/>
    </source>
</evidence>
<reference evidence="10" key="2">
    <citation type="submission" date="2024-01" db="EMBL/GenBank/DDBJ databases">
        <authorList>
            <person name="He J."/>
            <person name="Wang M."/>
            <person name="Zheng J."/>
            <person name="Liu Z."/>
        </authorList>
    </citation>
    <scope>NUCLEOTIDE SEQUENCE</scope>
    <source>
        <strain evidence="10">ZL_2023a</strain>
        <tissue evidence="10">Muscle</tissue>
    </source>
</reference>
<feature type="chain" id="PRO_5044717436" evidence="7">
    <location>
        <begin position="25"/>
        <end position="394"/>
    </location>
</feature>
<dbReference type="InterPro" id="IPR043504">
    <property type="entry name" value="Peptidase_S1_PA_chymotrypsin"/>
</dbReference>
<feature type="compositionally biased region" description="Low complexity" evidence="6">
    <location>
        <begin position="110"/>
        <end position="119"/>
    </location>
</feature>
<dbReference type="EMBL" id="JARKIK010000024">
    <property type="protein sequence ID" value="KAK8743730.1"/>
    <property type="molecule type" value="Genomic_DNA"/>
</dbReference>
<keyword evidence="11" id="KW-1185">Reference proteome</keyword>
<protein>
    <submittedName>
        <fullName evidence="10">Uncharacterized protein</fullName>
    </submittedName>
</protein>
<gene>
    <name evidence="10" type="ORF">OTU49_001234</name>
</gene>
<evidence type="ECO:0000256" key="6">
    <source>
        <dbReference type="SAM" id="MobiDB-lite"/>
    </source>
</evidence>
<dbReference type="PRINTS" id="PR00722">
    <property type="entry name" value="CHYMOTRYPSIN"/>
</dbReference>
<evidence type="ECO:0000313" key="11">
    <source>
        <dbReference type="Proteomes" id="UP001445076"/>
    </source>
</evidence>
<comment type="caution">
    <text evidence="10">The sequence shown here is derived from an EMBL/GenBank/DDBJ whole genome shotgun (WGS) entry which is preliminary data.</text>
</comment>
<evidence type="ECO:0000256" key="4">
    <source>
        <dbReference type="ARBA" id="ARBA00024195"/>
    </source>
</evidence>
<feature type="domain" description="ShKT" evidence="9">
    <location>
        <begin position="30"/>
        <end position="65"/>
    </location>
</feature>
<feature type="compositionally biased region" description="Low complexity" evidence="6">
    <location>
        <begin position="69"/>
        <end position="83"/>
    </location>
</feature>
<proteinExistence type="inferred from homology"/>
<reference evidence="10 11" key="1">
    <citation type="journal article" date="2024" name="BMC Genomics">
        <title>Genome assembly of redclaw crayfish (Cherax quadricarinatus) provides insights into its immune adaptation and hypoxia tolerance.</title>
        <authorList>
            <person name="Liu Z."/>
            <person name="Zheng J."/>
            <person name="Li H."/>
            <person name="Fang K."/>
            <person name="Wang S."/>
            <person name="He J."/>
            <person name="Zhou D."/>
            <person name="Weng S."/>
            <person name="Chi M."/>
            <person name="Gu Z."/>
            <person name="He J."/>
            <person name="Li F."/>
            <person name="Wang M."/>
        </authorList>
    </citation>
    <scope>NUCLEOTIDE SEQUENCE [LARGE SCALE GENOMIC DNA]</scope>
    <source>
        <strain evidence="10">ZL_2023a</strain>
    </source>
</reference>
<dbReference type="CDD" id="cd00190">
    <property type="entry name" value="Tryp_SPc"/>
    <property type="match status" value="1"/>
</dbReference>
<dbReference type="InterPro" id="IPR001254">
    <property type="entry name" value="Trypsin_dom"/>
</dbReference>
<dbReference type="PROSITE" id="PS51670">
    <property type="entry name" value="SHKT"/>
    <property type="match status" value="1"/>
</dbReference>
<keyword evidence="2" id="KW-1015">Disulfide bond</keyword>
<dbReference type="SUPFAM" id="SSF50494">
    <property type="entry name" value="Trypsin-like serine proteases"/>
    <property type="match status" value="1"/>
</dbReference>
<name>A0AAW0XGU3_CHEQU</name>
<dbReference type="GO" id="GO:0006508">
    <property type="term" value="P:proteolysis"/>
    <property type="evidence" value="ECO:0007669"/>
    <property type="project" value="InterPro"/>
</dbReference>
<feature type="compositionally biased region" description="Polar residues" evidence="6">
    <location>
        <begin position="144"/>
        <end position="159"/>
    </location>
</feature>
<dbReference type="Pfam" id="PF01549">
    <property type="entry name" value="ShK"/>
    <property type="match status" value="1"/>
</dbReference>
<dbReference type="Gene3D" id="2.40.10.10">
    <property type="entry name" value="Trypsin-like serine proteases"/>
    <property type="match status" value="2"/>
</dbReference>
<dbReference type="SMART" id="SM00254">
    <property type="entry name" value="ShKT"/>
    <property type="match status" value="1"/>
</dbReference>
<evidence type="ECO:0000259" key="9">
    <source>
        <dbReference type="PROSITE" id="PS51670"/>
    </source>
</evidence>
<keyword evidence="3" id="KW-0325">Glycoprotein</keyword>
<comment type="similarity">
    <text evidence="4">Belongs to the peptidase S1 family. CLIP subfamily.</text>
</comment>
<evidence type="ECO:0000313" key="10">
    <source>
        <dbReference type="EMBL" id="KAK8743730.1"/>
    </source>
</evidence>
<dbReference type="EMBL" id="JARKIK010000024">
    <property type="protein sequence ID" value="KAK8743729.1"/>
    <property type="molecule type" value="Genomic_DNA"/>
</dbReference>
<evidence type="ECO:0000259" key="8">
    <source>
        <dbReference type="PROSITE" id="PS50240"/>
    </source>
</evidence>
<dbReference type="PANTHER" id="PTHR24256">
    <property type="entry name" value="TRYPTASE-RELATED"/>
    <property type="match status" value="1"/>
</dbReference>
<accession>A0AAW0XGU3</accession>
<comment type="caution">
    <text evidence="5">Lacks conserved residue(s) required for the propagation of feature annotation.</text>
</comment>
<feature type="domain" description="Peptidase S1" evidence="8">
    <location>
        <begin position="142"/>
        <end position="391"/>
    </location>
</feature>
<dbReference type="AlphaFoldDB" id="A0AAW0XGU3"/>
<dbReference type="Gene3D" id="1.10.10.1940">
    <property type="match status" value="1"/>
</dbReference>
<feature type="signal peptide" evidence="7">
    <location>
        <begin position="1"/>
        <end position="24"/>
    </location>
</feature>
<evidence type="ECO:0000256" key="1">
    <source>
        <dbReference type="ARBA" id="ARBA00022729"/>
    </source>
</evidence>
<dbReference type="InterPro" id="IPR001314">
    <property type="entry name" value="Peptidase_S1A"/>
</dbReference>
<evidence type="ECO:0000256" key="5">
    <source>
        <dbReference type="PROSITE-ProRule" id="PRU01005"/>
    </source>
</evidence>
<evidence type="ECO:0000256" key="3">
    <source>
        <dbReference type="ARBA" id="ARBA00023180"/>
    </source>
</evidence>
<keyword evidence="1 7" id="KW-0732">Signal</keyword>
<sequence>MEQLLRWTWVLAFVVNALFSVVEAQTRRECVDKEPVLCKILANRGNCSSNQREMLQLCPLSCRFCNPTSRPSSGASPGPALRPNSRPTITKPSFPCGVPIVSRRTPNAPRGSSFSSFTRDSSRPRNPSGSLPNRRRREADPQLGTPQSTKTEDSTSTTAPVKLSIKDTFCGATPISDRFLLTAAYCVFDPDHPLSSVRLGELDFSQENETNSRPRDYSIETIFVHPDYDPASPVRYNDVALLQTSEKIEFNKVVFPYCVAGVRPPTDSWVTGSGFGLVNETHKSPILQEADLKVISSAKCEEVYEEKNLKKQLQVAYPKLLQGRDVMCAGYEGRGLCKGDEGGPLSLKNKQGQLYLVGIASYAGSCEKESIMPGIFTSVADHIDFIDSILYEPH</sequence>
<dbReference type="EMBL" id="JARKIK010000024">
    <property type="protein sequence ID" value="KAK8743728.1"/>
    <property type="molecule type" value="Genomic_DNA"/>
</dbReference>
<organism evidence="10 11">
    <name type="scientific">Cherax quadricarinatus</name>
    <name type="common">Australian red claw crayfish</name>
    <dbReference type="NCBI Taxonomy" id="27406"/>
    <lineage>
        <taxon>Eukaryota</taxon>
        <taxon>Metazoa</taxon>
        <taxon>Ecdysozoa</taxon>
        <taxon>Arthropoda</taxon>
        <taxon>Crustacea</taxon>
        <taxon>Multicrustacea</taxon>
        <taxon>Malacostraca</taxon>
        <taxon>Eumalacostraca</taxon>
        <taxon>Eucarida</taxon>
        <taxon>Decapoda</taxon>
        <taxon>Pleocyemata</taxon>
        <taxon>Astacidea</taxon>
        <taxon>Parastacoidea</taxon>
        <taxon>Parastacidae</taxon>
        <taxon>Cherax</taxon>
    </lineage>
</organism>
<dbReference type="Proteomes" id="UP001445076">
    <property type="component" value="Unassembled WGS sequence"/>
</dbReference>
<dbReference type="GO" id="GO:0004252">
    <property type="term" value="F:serine-type endopeptidase activity"/>
    <property type="evidence" value="ECO:0007669"/>
    <property type="project" value="InterPro"/>
</dbReference>
<dbReference type="Pfam" id="PF00089">
    <property type="entry name" value="Trypsin"/>
    <property type="match status" value="1"/>
</dbReference>
<dbReference type="InterPro" id="IPR051487">
    <property type="entry name" value="Ser/Thr_Proteases_Immune/Dev"/>
</dbReference>
<feature type="region of interest" description="Disordered" evidence="6">
    <location>
        <begin position="69"/>
        <end position="159"/>
    </location>
</feature>
<dbReference type="SMART" id="SM00020">
    <property type="entry name" value="Tryp_SPc"/>
    <property type="match status" value="1"/>
</dbReference>